<sequence length="1235" mass="137981">MDSQSSCLSFFTTNHRRHHTKWVFAGSGHFPQVCLACLTETIEDKQALNTRKKKSLAEILRLLSREASAVQILRENIRVASHLSEILFSLVQSENEGLAQLAIETTAQLTHKMQVEETARGILVKIEQSVENSKNTKTSYPLLLLLGKLLELIPPLSGEIVEREKLWHYCLQNGSFPVEDVRTALLYIYLGICKQGEIFASIRACDRELMLVNTCEVLRDSKALHQQINALAVLRFYCTEKSTLLSITDSNHPSLLSEALKKVILHSNEGIQVGGIQCLQTILATHSSKELLLSSFLANGLVEFLFEALDSKSDTVIGSVFCCLSELCQSQAFYESNYSVYGLTSLIHALNKSIQLKNPETIRQGLHVLGLIVTKQPGSVPLFTNGTIFEQCLVVVEESFKAMEYKVLHEAAHLLKTLLRIEHVPQSVPLSRVTCLLLAVASVLKRFSAKSIAFFKSMKSDLAQDLLCVLLKALRRGLNFAEEHSARGPSREEALLAAISTPSSSKEDKEASSHELKVLLSRVIDEVVIPAVMVNFEVVTSPDVFKTFFKILTNVLSDKHSVMQRFAQKLADASFVRLCMSLNGRFCRGNSNADLFKVLVMFLKYFTRSLSEDSNEATSDLFYERLSTLPSCGDEVVIYLSQCSSSQDASTIADKNLMTVQCVCIDLLKLSLLHGDPLLPEKAMLSALDTFITLHRNLSLLPRPILKNLLWLFARCSFLHKARPSLTTSETILESYVLALKKDEFLNIYSHDEFFLKWVFSIDNLGKAFGQCALELWIAREVSSQTKIEIDWGFMRSSRVAFTCLLAVLFSSDSETSCMIVHIVHLALRHGSDLPGAYVSEMNECFRKLFLSYHGQSMPDHLLVATLEILSLTSTGINPDVKLLHHVMNIVTDKREKPPEISLKGVNYFNLLLLQTVGDTEVAAILLNSKRLMEWLQQGLTCLTSLNITSCSHSQIKLMATLILLVKNLVTSQCLSKITTNQRLTLNKENFIEMINTGKSFLLKVACILLWESLFRAQEKVTCVAFGEDDGEPMACQPIISFSDQDRRLIFVYLQNGIAHESEAVQLAAVSCMEAMTSRVSNPTPFVNNQWNGLLLDSLLFKVKTEKLTATFLRFCAYLLHVGDENTFRNKTLQFAVALIVREIPCVTSSDPYFAPCVALIRDICTKAMLSVAQIPPLLTWLQCVKPLASVSKPEIVRLENVVLELSKSCVLEDGLLDQVIDTLAANLTQSNIEQ</sequence>
<dbReference type="Gene3D" id="1.25.10.10">
    <property type="entry name" value="Leucine-rich Repeat Variant"/>
    <property type="match status" value="1"/>
</dbReference>
<proteinExistence type="predicted"/>
<dbReference type="KEGG" id="nve:5516235"/>
<evidence type="ECO:0000313" key="2">
    <source>
        <dbReference type="Proteomes" id="UP000001593"/>
    </source>
</evidence>
<reference evidence="1 2" key="1">
    <citation type="journal article" date="2007" name="Science">
        <title>Sea anemone genome reveals ancestral eumetazoan gene repertoire and genomic organization.</title>
        <authorList>
            <person name="Putnam N.H."/>
            <person name="Srivastava M."/>
            <person name="Hellsten U."/>
            <person name="Dirks B."/>
            <person name="Chapman J."/>
            <person name="Salamov A."/>
            <person name="Terry A."/>
            <person name="Shapiro H."/>
            <person name="Lindquist E."/>
            <person name="Kapitonov V.V."/>
            <person name="Jurka J."/>
            <person name="Genikhovich G."/>
            <person name="Grigoriev I.V."/>
            <person name="Lucas S.M."/>
            <person name="Steele R.E."/>
            <person name="Finnerty J.R."/>
            <person name="Technau U."/>
            <person name="Martindale M.Q."/>
            <person name="Rokhsar D.S."/>
        </authorList>
    </citation>
    <scope>NUCLEOTIDE SEQUENCE [LARGE SCALE GENOMIC DNA]</scope>
    <source>
        <strain evidence="2">CH2 X CH6</strain>
    </source>
</reference>
<protein>
    <recommendedName>
        <fullName evidence="3">Meiosis inhibitor protein 1</fullName>
    </recommendedName>
</protein>
<dbReference type="InterPro" id="IPR016024">
    <property type="entry name" value="ARM-type_fold"/>
</dbReference>
<dbReference type="InterPro" id="IPR052133">
    <property type="entry name" value="Immune_Signaling-Apoptosis_Reg"/>
</dbReference>
<dbReference type="InParanoid" id="A7RW76"/>
<dbReference type="AlphaFoldDB" id="A7RW76"/>
<dbReference type="OrthoDB" id="10015792at2759"/>
<name>A7RW76_NEMVE</name>
<dbReference type="Proteomes" id="UP000001593">
    <property type="component" value="Unassembled WGS sequence"/>
</dbReference>
<dbReference type="STRING" id="45351.A7RW76"/>
<dbReference type="eggNOG" id="ENOG502QV5Z">
    <property type="taxonomic scope" value="Eukaryota"/>
</dbReference>
<dbReference type="PANTHER" id="PTHR12044:SF14">
    <property type="entry name" value="MEIOTIC DOUBLE-STRANDED BREAK FORMATION PROTEIN 1"/>
    <property type="match status" value="1"/>
</dbReference>
<evidence type="ECO:0008006" key="3">
    <source>
        <dbReference type="Google" id="ProtNLM"/>
    </source>
</evidence>
<gene>
    <name evidence="1" type="ORF">NEMVEDRAFT_v1g241122</name>
</gene>
<dbReference type="EMBL" id="DS469546">
    <property type="protein sequence ID" value="EDO44218.1"/>
    <property type="molecule type" value="Genomic_DNA"/>
</dbReference>
<dbReference type="HOGENOM" id="CLU_006759_0_0_1"/>
<accession>A7RW76</accession>
<keyword evidence="2" id="KW-1185">Reference proteome</keyword>
<dbReference type="SUPFAM" id="SSF48371">
    <property type="entry name" value="ARM repeat"/>
    <property type="match status" value="2"/>
</dbReference>
<dbReference type="OMA" id="RVCIHFI"/>
<evidence type="ECO:0000313" key="1">
    <source>
        <dbReference type="EMBL" id="EDO44218.1"/>
    </source>
</evidence>
<dbReference type="PANTHER" id="PTHR12044">
    <property type="entry name" value="BCL2 INTERACTING MEDIATOR OF CELL DEATH"/>
    <property type="match status" value="1"/>
</dbReference>
<dbReference type="InterPro" id="IPR011989">
    <property type="entry name" value="ARM-like"/>
</dbReference>
<organism evidence="1 2">
    <name type="scientific">Nematostella vectensis</name>
    <name type="common">Starlet sea anemone</name>
    <dbReference type="NCBI Taxonomy" id="45351"/>
    <lineage>
        <taxon>Eukaryota</taxon>
        <taxon>Metazoa</taxon>
        <taxon>Cnidaria</taxon>
        <taxon>Anthozoa</taxon>
        <taxon>Hexacorallia</taxon>
        <taxon>Actiniaria</taxon>
        <taxon>Edwardsiidae</taxon>
        <taxon>Nematostella</taxon>
    </lineage>
</organism>